<dbReference type="InterPro" id="IPR018130">
    <property type="entry name" value="Ribosomal_uS2_CS"/>
</dbReference>
<dbReference type="InterPro" id="IPR023591">
    <property type="entry name" value="Ribosomal_uS2_flav_dom_sf"/>
</dbReference>
<dbReference type="PANTHER" id="PTHR12534:SF0">
    <property type="entry name" value="SMALL RIBOSOMAL SUBUNIT PROTEIN US2M"/>
    <property type="match status" value="1"/>
</dbReference>
<gene>
    <name evidence="5" type="primary">rpsB</name>
    <name evidence="7" type="ORF">A2589_02070</name>
</gene>
<comment type="similarity">
    <text evidence="1 5 6">Belongs to the universal ribosomal protein uS2 family.</text>
</comment>
<dbReference type="AlphaFoldDB" id="A0A1G2QG77"/>
<dbReference type="GO" id="GO:0003735">
    <property type="term" value="F:structural constituent of ribosome"/>
    <property type="evidence" value="ECO:0007669"/>
    <property type="project" value="InterPro"/>
</dbReference>
<evidence type="ECO:0000313" key="7">
    <source>
        <dbReference type="EMBL" id="OHA59624.1"/>
    </source>
</evidence>
<dbReference type="Pfam" id="PF00318">
    <property type="entry name" value="Ribosomal_S2"/>
    <property type="match status" value="1"/>
</dbReference>
<dbReference type="InterPro" id="IPR001865">
    <property type="entry name" value="Ribosomal_uS2"/>
</dbReference>
<proteinExistence type="inferred from homology"/>
<evidence type="ECO:0000256" key="6">
    <source>
        <dbReference type="RuleBase" id="RU003631"/>
    </source>
</evidence>
<dbReference type="GO" id="GO:0022627">
    <property type="term" value="C:cytosolic small ribosomal subunit"/>
    <property type="evidence" value="ECO:0007669"/>
    <property type="project" value="TreeGrafter"/>
</dbReference>
<evidence type="ECO:0000256" key="2">
    <source>
        <dbReference type="ARBA" id="ARBA00022980"/>
    </source>
</evidence>
<evidence type="ECO:0000256" key="1">
    <source>
        <dbReference type="ARBA" id="ARBA00006242"/>
    </source>
</evidence>
<dbReference type="SUPFAM" id="SSF52313">
    <property type="entry name" value="Ribosomal protein S2"/>
    <property type="match status" value="1"/>
</dbReference>
<evidence type="ECO:0000256" key="3">
    <source>
        <dbReference type="ARBA" id="ARBA00023274"/>
    </source>
</evidence>
<evidence type="ECO:0000256" key="5">
    <source>
        <dbReference type="HAMAP-Rule" id="MF_00291"/>
    </source>
</evidence>
<reference evidence="7 8" key="1">
    <citation type="journal article" date="2016" name="Nat. Commun.">
        <title>Thousands of microbial genomes shed light on interconnected biogeochemical processes in an aquifer system.</title>
        <authorList>
            <person name="Anantharaman K."/>
            <person name="Brown C.T."/>
            <person name="Hug L.A."/>
            <person name="Sharon I."/>
            <person name="Castelle C.J."/>
            <person name="Probst A.J."/>
            <person name="Thomas B.C."/>
            <person name="Singh A."/>
            <person name="Wilkins M.J."/>
            <person name="Karaoz U."/>
            <person name="Brodie E.L."/>
            <person name="Williams K.H."/>
            <person name="Hubbard S.S."/>
            <person name="Banfield J.F."/>
        </authorList>
    </citation>
    <scope>NUCLEOTIDE SEQUENCE [LARGE SCALE GENOMIC DNA]</scope>
</reference>
<dbReference type="GO" id="GO:0006412">
    <property type="term" value="P:translation"/>
    <property type="evidence" value="ECO:0007669"/>
    <property type="project" value="UniProtKB-UniRule"/>
</dbReference>
<dbReference type="CDD" id="cd01425">
    <property type="entry name" value="RPS2"/>
    <property type="match status" value="1"/>
</dbReference>
<dbReference type="Proteomes" id="UP000177838">
    <property type="component" value="Unassembled WGS sequence"/>
</dbReference>
<dbReference type="Gene3D" id="3.40.50.10490">
    <property type="entry name" value="Glucose-6-phosphate isomerase like protein, domain 1"/>
    <property type="match status" value="1"/>
</dbReference>
<evidence type="ECO:0000256" key="4">
    <source>
        <dbReference type="ARBA" id="ARBA00035256"/>
    </source>
</evidence>
<protein>
    <recommendedName>
        <fullName evidence="4 5">Small ribosomal subunit protein uS2</fullName>
    </recommendedName>
</protein>
<evidence type="ECO:0000313" key="8">
    <source>
        <dbReference type="Proteomes" id="UP000177838"/>
    </source>
</evidence>
<accession>A0A1G2QG77</accession>
<dbReference type="PROSITE" id="PS00963">
    <property type="entry name" value="RIBOSOMAL_S2_2"/>
    <property type="match status" value="1"/>
</dbReference>
<dbReference type="HAMAP" id="MF_00291_B">
    <property type="entry name" value="Ribosomal_uS2_B"/>
    <property type="match status" value="1"/>
</dbReference>
<comment type="caution">
    <text evidence="7">The sequence shown here is derived from an EMBL/GenBank/DDBJ whole genome shotgun (WGS) entry which is preliminary data.</text>
</comment>
<dbReference type="Gene3D" id="1.10.287.610">
    <property type="entry name" value="Helix hairpin bin"/>
    <property type="match status" value="1"/>
</dbReference>
<dbReference type="EMBL" id="MHTK01000006">
    <property type="protein sequence ID" value="OHA59624.1"/>
    <property type="molecule type" value="Genomic_DNA"/>
</dbReference>
<dbReference type="PANTHER" id="PTHR12534">
    <property type="entry name" value="30S RIBOSOMAL PROTEIN S2 PROKARYOTIC AND ORGANELLAR"/>
    <property type="match status" value="1"/>
</dbReference>
<keyword evidence="3 5" id="KW-0687">Ribonucleoprotein</keyword>
<dbReference type="NCBIfam" id="TIGR01011">
    <property type="entry name" value="rpsB_bact"/>
    <property type="match status" value="1"/>
</dbReference>
<organism evidence="7 8">
    <name type="scientific">Candidatus Vogelbacteria bacterium RIFOXYD1_FULL_46_19</name>
    <dbReference type="NCBI Taxonomy" id="1802439"/>
    <lineage>
        <taxon>Bacteria</taxon>
        <taxon>Candidatus Vogeliibacteriota</taxon>
    </lineage>
</organism>
<name>A0A1G2QG77_9BACT</name>
<dbReference type="InterPro" id="IPR005706">
    <property type="entry name" value="Ribosomal_uS2_bac/mit/plastid"/>
</dbReference>
<sequence length="255" mass="27918">MNKVISSPSEKENQVRELFGLGVHFGYSRIRRHPSVDKFVFGYKSKNAIIDLEKTIDSLVVAKDFVKTLGREGKQLLLVGNKSEAREAVKKAAARADLPYVAERWIGGTLTNSTQIKNRVKRLEQIEADEASGELAKYTKKERGLIAKEKRDLDRYFGGIVKMPKMPGALFVVDAQAEAIAVAEANKLNIPVISLSSSDCDIRPIDYPIIGNDSAVASVTYFLNQIVSAYKEGVAEAVAVATTATEEIKADPVTS</sequence>
<keyword evidence="2 5" id="KW-0689">Ribosomal protein</keyword>
<dbReference type="STRING" id="1802439.A2589_02070"/>
<dbReference type="PRINTS" id="PR00395">
    <property type="entry name" value="RIBOSOMALS2"/>
</dbReference>